<organism evidence="2 3">
    <name type="scientific">Folsomia candida</name>
    <name type="common">Springtail</name>
    <dbReference type="NCBI Taxonomy" id="158441"/>
    <lineage>
        <taxon>Eukaryota</taxon>
        <taxon>Metazoa</taxon>
        <taxon>Ecdysozoa</taxon>
        <taxon>Arthropoda</taxon>
        <taxon>Hexapoda</taxon>
        <taxon>Collembola</taxon>
        <taxon>Entomobryomorpha</taxon>
        <taxon>Isotomoidea</taxon>
        <taxon>Isotomidae</taxon>
        <taxon>Proisotominae</taxon>
        <taxon>Folsomia</taxon>
    </lineage>
</organism>
<evidence type="ECO:0000256" key="1">
    <source>
        <dbReference type="SAM" id="Coils"/>
    </source>
</evidence>
<dbReference type="EMBL" id="LNIX01000002">
    <property type="protein sequence ID" value="OXA59760.1"/>
    <property type="molecule type" value="Genomic_DNA"/>
</dbReference>
<accession>A0A226ER74</accession>
<feature type="coiled-coil region" evidence="1">
    <location>
        <begin position="14"/>
        <end position="55"/>
    </location>
</feature>
<protein>
    <submittedName>
        <fullName evidence="2">Uncharacterized protein</fullName>
    </submittedName>
</protein>
<proteinExistence type="predicted"/>
<sequence>MERGVRLLSSSSSINKTNDDCLKMKKEIKRLRKKVNTLQNEVTKANENVGRYMTQSTLTSFGIKLLKKSSEGEGSPKLLRDISQQVSDTFFTPTIVRKRTVKLSSPHVKLRKKPRRTESSIAQEIFTNPLLPEIPDKVWTTLNYGASQPSELSQFQFSQSIYE</sequence>
<evidence type="ECO:0000313" key="3">
    <source>
        <dbReference type="Proteomes" id="UP000198287"/>
    </source>
</evidence>
<reference evidence="2 3" key="1">
    <citation type="submission" date="2015-12" db="EMBL/GenBank/DDBJ databases">
        <title>The genome of Folsomia candida.</title>
        <authorList>
            <person name="Faddeeva A."/>
            <person name="Derks M.F."/>
            <person name="Anvar Y."/>
            <person name="Smit S."/>
            <person name="Van Straalen N."/>
            <person name="Roelofs D."/>
        </authorList>
    </citation>
    <scope>NUCLEOTIDE SEQUENCE [LARGE SCALE GENOMIC DNA]</scope>
    <source>
        <strain evidence="2 3">VU population</strain>
        <tissue evidence="2">Whole body</tissue>
    </source>
</reference>
<gene>
    <name evidence="2" type="ORF">Fcan01_05668</name>
</gene>
<evidence type="ECO:0000313" key="2">
    <source>
        <dbReference type="EMBL" id="OXA59760.1"/>
    </source>
</evidence>
<comment type="caution">
    <text evidence="2">The sequence shown here is derived from an EMBL/GenBank/DDBJ whole genome shotgun (WGS) entry which is preliminary data.</text>
</comment>
<keyword evidence="1" id="KW-0175">Coiled coil</keyword>
<dbReference type="Proteomes" id="UP000198287">
    <property type="component" value="Unassembled WGS sequence"/>
</dbReference>
<name>A0A226ER74_FOLCA</name>
<dbReference type="AlphaFoldDB" id="A0A226ER74"/>
<keyword evidence="3" id="KW-1185">Reference proteome</keyword>